<name>A0AAU9W9W8_9CNID</name>
<protein>
    <submittedName>
        <fullName evidence="9">Uncharacterized protein</fullName>
    </submittedName>
</protein>
<feature type="transmembrane region" description="Helical" evidence="5">
    <location>
        <begin position="178"/>
        <end position="201"/>
    </location>
</feature>
<accession>A0AAU9W9W8</accession>
<keyword evidence="5" id="KW-0406">Ion transport</keyword>
<dbReference type="PRINTS" id="PR00252">
    <property type="entry name" value="NRIONCHANNEL"/>
</dbReference>
<dbReference type="PANTHER" id="PTHR18945">
    <property type="entry name" value="NEUROTRANSMITTER GATED ION CHANNEL"/>
    <property type="match status" value="1"/>
</dbReference>
<organism evidence="9 10">
    <name type="scientific">Pocillopora meandrina</name>
    <dbReference type="NCBI Taxonomy" id="46732"/>
    <lineage>
        <taxon>Eukaryota</taxon>
        <taxon>Metazoa</taxon>
        <taxon>Cnidaria</taxon>
        <taxon>Anthozoa</taxon>
        <taxon>Hexacorallia</taxon>
        <taxon>Scleractinia</taxon>
        <taxon>Astrocoeniina</taxon>
        <taxon>Pocilloporidae</taxon>
        <taxon>Pocillopora</taxon>
    </lineage>
</organism>
<dbReference type="InterPro" id="IPR036734">
    <property type="entry name" value="Neur_chan_lig-bd_sf"/>
</dbReference>
<dbReference type="SUPFAM" id="SSF63712">
    <property type="entry name" value="Nicotinic receptor ligand binding domain-like"/>
    <property type="match status" value="1"/>
</dbReference>
<dbReference type="EMBL" id="CALNXJ010000008">
    <property type="protein sequence ID" value="CAH3046605.1"/>
    <property type="molecule type" value="Genomic_DNA"/>
</dbReference>
<dbReference type="PROSITE" id="PS00236">
    <property type="entry name" value="NEUROTR_ION_CHANNEL"/>
    <property type="match status" value="1"/>
</dbReference>
<evidence type="ECO:0000256" key="4">
    <source>
        <dbReference type="ARBA" id="ARBA00023136"/>
    </source>
</evidence>
<evidence type="ECO:0000313" key="10">
    <source>
        <dbReference type="Proteomes" id="UP001159428"/>
    </source>
</evidence>
<sequence length="388" mass="44021">MTKHELSQRLIILFLGVQEWNNPYLRWDPLNYENLTRILVDPREVWVPDIVLENNADHGVVQAGHVEKFRSWVRVNSVGQNTWLSPATFKSKCALSFKNFPFDIQKCSLVFRSVTADRTLLNIDTTPIKNDDPEKELNLAASNGYWTLRSFEIKIEDKKQSPIFSKVEVSFRIGRKPLFFVLFTIVPCMIIGLLVLVSFFIPTESGGRIGLCSTILLSVSVYLLVVVNQLPEQSDELPIIGVYYIVIMFEIGLALTVTVVVMMAHHATSEPPCILTWITVVNRIGCCLRHNRRKLHFGSTLGASPEVGERNTNIEMEETANVKQGKVDKQISEDTHGEETPPTSVSKEEVDKKTWEDIAQALDRIFFWLFLALVVFTSIAIYSYAGKL</sequence>
<feature type="compositionally biased region" description="Basic and acidic residues" evidence="6">
    <location>
        <begin position="325"/>
        <end position="339"/>
    </location>
</feature>
<feature type="domain" description="Neurotransmitter-gated ion-channel transmembrane" evidence="8">
    <location>
        <begin position="184"/>
        <end position="271"/>
    </location>
</feature>
<evidence type="ECO:0000259" key="8">
    <source>
        <dbReference type="Pfam" id="PF02932"/>
    </source>
</evidence>
<keyword evidence="5" id="KW-0407">Ion channel</keyword>
<keyword evidence="5" id="KW-0813">Transport</keyword>
<dbReference type="SUPFAM" id="SSF90112">
    <property type="entry name" value="Neurotransmitter-gated ion-channel transmembrane pore"/>
    <property type="match status" value="1"/>
</dbReference>
<keyword evidence="4 5" id="KW-0472">Membrane</keyword>
<dbReference type="Gene3D" id="1.20.58.390">
    <property type="entry name" value="Neurotransmitter-gated ion-channel transmembrane domain"/>
    <property type="match status" value="1"/>
</dbReference>
<dbReference type="Gene3D" id="2.70.170.10">
    <property type="entry name" value="Neurotransmitter-gated ion-channel ligand-binding domain"/>
    <property type="match status" value="1"/>
</dbReference>
<keyword evidence="2 5" id="KW-0812">Transmembrane</keyword>
<dbReference type="GO" id="GO:0005230">
    <property type="term" value="F:extracellular ligand-gated monoatomic ion channel activity"/>
    <property type="evidence" value="ECO:0007669"/>
    <property type="project" value="InterPro"/>
</dbReference>
<dbReference type="InterPro" id="IPR006202">
    <property type="entry name" value="Neur_chan_lig-bd"/>
</dbReference>
<dbReference type="GO" id="GO:0004888">
    <property type="term" value="F:transmembrane signaling receptor activity"/>
    <property type="evidence" value="ECO:0007669"/>
    <property type="project" value="InterPro"/>
</dbReference>
<evidence type="ECO:0000256" key="2">
    <source>
        <dbReference type="ARBA" id="ARBA00022692"/>
    </source>
</evidence>
<evidence type="ECO:0000259" key="7">
    <source>
        <dbReference type="Pfam" id="PF02931"/>
    </source>
</evidence>
<dbReference type="InterPro" id="IPR006201">
    <property type="entry name" value="Neur_channel"/>
</dbReference>
<keyword evidence="10" id="KW-1185">Reference proteome</keyword>
<dbReference type="Proteomes" id="UP001159428">
    <property type="component" value="Unassembled WGS sequence"/>
</dbReference>
<evidence type="ECO:0000256" key="6">
    <source>
        <dbReference type="SAM" id="MobiDB-lite"/>
    </source>
</evidence>
<proteinExistence type="inferred from homology"/>
<feature type="region of interest" description="Disordered" evidence="6">
    <location>
        <begin position="325"/>
        <end position="350"/>
    </location>
</feature>
<keyword evidence="3 5" id="KW-1133">Transmembrane helix</keyword>
<dbReference type="InterPro" id="IPR038050">
    <property type="entry name" value="Neuro_actylchol_rec"/>
</dbReference>
<feature type="domain" description="Neurotransmitter-gated ion-channel ligand-binding" evidence="7">
    <location>
        <begin position="8"/>
        <end position="177"/>
    </location>
</feature>
<dbReference type="InterPro" id="IPR036719">
    <property type="entry name" value="Neuro-gated_channel_TM_sf"/>
</dbReference>
<comment type="similarity">
    <text evidence="5">Belongs to the ligand-gated ion channel (TC 1.A.9) family.</text>
</comment>
<dbReference type="Pfam" id="PF02931">
    <property type="entry name" value="Neur_chan_LBD"/>
    <property type="match status" value="1"/>
</dbReference>
<dbReference type="InterPro" id="IPR018000">
    <property type="entry name" value="Neurotransmitter_ion_chnl_CS"/>
</dbReference>
<feature type="transmembrane region" description="Helical" evidence="5">
    <location>
        <begin position="239"/>
        <end position="262"/>
    </location>
</feature>
<dbReference type="Pfam" id="PF02932">
    <property type="entry name" value="Neur_chan_memb"/>
    <property type="match status" value="1"/>
</dbReference>
<dbReference type="InterPro" id="IPR006029">
    <property type="entry name" value="Neurotrans-gated_channel_TM"/>
</dbReference>
<evidence type="ECO:0000256" key="5">
    <source>
        <dbReference type="RuleBase" id="RU000687"/>
    </source>
</evidence>
<feature type="transmembrane region" description="Helical" evidence="5">
    <location>
        <begin position="207"/>
        <end position="227"/>
    </location>
</feature>
<reference evidence="9 10" key="1">
    <citation type="submission" date="2022-05" db="EMBL/GenBank/DDBJ databases">
        <authorList>
            <consortium name="Genoscope - CEA"/>
            <person name="William W."/>
        </authorList>
    </citation>
    <scope>NUCLEOTIDE SEQUENCE [LARGE SCALE GENOMIC DNA]</scope>
</reference>
<comment type="subcellular location">
    <subcellularLocation>
        <location evidence="1">Membrane</location>
        <topology evidence="1">Multi-pass membrane protein</topology>
    </subcellularLocation>
</comment>
<evidence type="ECO:0000256" key="3">
    <source>
        <dbReference type="ARBA" id="ARBA00022989"/>
    </source>
</evidence>
<dbReference type="CDD" id="cd19051">
    <property type="entry name" value="LGIC_TM_cation"/>
    <property type="match status" value="1"/>
</dbReference>
<gene>
    <name evidence="9" type="ORF">PMEA_00033349</name>
</gene>
<dbReference type="AlphaFoldDB" id="A0AAU9W9W8"/>
<evidence type="ECO:0000313" key="9">
    <source>
        <dbReference type="EMBL" id="CAH3046605.1"/>
    </source>
</evidence>
<feature type="transmembrane region" description="Helical" evidence="5">
    <location>
        <begin position="365"/>
        <end position="385"/>
    </location>
</feature>
<dbReference type="GO" id="GO:0016020">
    <property type="term" value="C:membrane"/>
    <property type="evidence" value="ECO:0007669"/>
    <property type="project" value="UniProtKB-SubCell"/>
</dbReference>
<comment type="caution">
    <text evidence="9">The sequence shown here is derived from an EMBL/GenBank/DDBJ whole genome shotgun (WGS) entry which is preliminary data.</text>
</comment>
<evidence type="ECO:0000256" key="1">
    <source>
        <dbReference type="ARBA" id="ARBA00004141"/>
    </source>
</evidence>